<dbReference type="EMBL" id="RDQH01000339">
    <property type="protein sequence ID" value="RXH79835.1"/>
    <property type="molecule type" value="Genomic_DNA"/>
</dbReference>
<dbReference type="AlphaFoldDB" id="A0A498ICS8"/>
<name>A0A498ICS8_MALDO</name>
<sequence length="177" mass="20092">MEAPEVEVCLYRQGKGPIDVFKSGLGGWDQNQLGVEIFSTSMELNCFTLSIPNQVAGFRFGLILEMAGLCCHLEIEPRQRRAKTTRMREEGSDRECGSGNFFRYIESGSKCLVDMFNRKTQLDVVIEGIIFDVQCLKQQLRSVEFIFTPRVCNKATHLVASFVAREEGFHNWDGIEP</sequence>
<keyword evidence="2" id="KW-1185">Reference proteome</keyword>
<evidence type="ECO:0000313" key="2">
    <source>
        <dbReference type="Proteomes" id="UP000290289"/>
    </source>
</evidence>
<dbReference type="PANTHER" id="PTHR35475">
    <property type="entry name" value="WD REPEAT PROTEIN"/>
    <property type="match status" value="1"/>
</dbReference>
<gene>
    <name evidence="1" type="ORF">DVH24_040982</name>
</gene>
<organism evidence="1 2">
    <name type="scientific">Malus domestica</name>
    <name type="common">Apple</name>
    <name type="synonym">Pyrus malus</name>
    <dbReference type="NCBI Taxonomy" id="3750"/>
    <lineage>
        <taxon>Eukaryota</taxon>
        <taxon>Viridiplantae</taxon>
        <taxon>Streptophyta</taxon>
        <taxon>Embryophyta</taxon>
        <taxon>Tracheophyta</taxon>
        <taxon>Spermatophyta</taxon>
        <taxon>Magnoliopsida</taxon>
        <taxon>eudicotyledons</taxon>
        <taxon>Gunneridae</taxon>
        <taxon>Pentapetalae</taxon>
        <taxon>rosids</taxon>
        <taxon>fabids</taxon>
        <taxon>Rosales</taxon>
        <taxon>Rosaceae</taxon>
        <taxon>Amygdaloideae</taxon>
        <taxon>Maleae</taxon>
        <taxon>Malus</taxon>
    </lineage>
</organism>
<accession>A0A498ICS8</accession>
<proteinExistence type="predicted"/>
<reference evidence="1 2" key="1">
    <citation type="submission" date="2018-10" db="EMBL/GenBank/DDBJ databases">
        <title>A high-quality apple genome assembly.</title>
        <authorList>
            <person name="Hu J."/>
        </authorList>
    </citation>
    <scope>NUCLEOTIDE SEQUENCE [LARGE SCALE GENOMIC DNA]</scope>
    <source>
        <strain evidence="2">cv. HFTH1</strain>
        <tissue evidence="1">Young leaf</tissue>
    </source>
</reference>
<evidence type="ECO:0000313" key="1">
    <source>
        <dbReference type="EMBL" id="RXH79835.1"/>
    </source>
</evidence>
<comment type="caution">
    <text evidence="1">The sequence shown here is derived from an EMBL/GenBank/DDBJ whole genome shotgun (WGS) entry which is preliminary data.</text>
</comment>
<protein>
    <submittedName>
        <fullName evidence="1">Uncharacterized protein</fullName>
    </submittedName>
</protein>
<dbReference type="Proteomes" id="UP000290289">
    <property type="component" value="Chromosome 13"/>
</dbReference>
<dbReference type="PANTHER" id="PTHR35475:SF1">
    <property type="entry name" value="WD REPEAT PROTEIN"/>
    <property type="match status" value="1"/>
</dbReference>